<dbReference type="PANTHER" id="PTHR42873">
    <property type="entry name" value="RIBOSOMAL RNA LARGE SUBUNIT METHYLTRANSFERASE"/>
    <property type="match status" value="1"/>
</dbReference>
<accession>A0AA35YUP3</accession>
<sequence>MAKRKQELRRCFLLFWILSILKMEHYCCLHMVTMSPGVAKVILKRGKTQLFRDGSPMVYIGAVDRIISRPPPKIGGFVLVADGAQNPIGWGLYNRLMQLEEEVLGDPSCALNVEKLLETRIDAAIG</sequence>
<evidence type="ECO:0000313" key="11">
    <source>
        <dbReference type="Proteomes" id="UP001177003"/>
    </source>
</evidence>
<keyword evidence="4" id="KW-0489">Methyltransferase</keyword>
<protein>
    <recommendedName>
        <fullName evidence="9">PUA domain-containing protein</fullName>
    </recommendedName>
</protein>
<keyword evidence="3" id="KW-0698">rRNA processing</keyword>
<dbReference type="EMBL" id="OX465080">
    <property type="protein sequence ID" value="CAI9280237.1"/>
    <property type="molecule type" value="Genomic_DNA"/>
</dbReference>
<keyword evidence="7" id="KW-0694">RNA-binding</keyword>
<keyword evidence="8" id="KW-0732">Signal</keyword>
<dbReference type="CDD" id="cd21153">
    <property type="entry name" value="PUA_RlmI"/>
    <property type="match status" value="1"/>
</dbReference>
<evidence type="ECO:0000259" key="9">
    <source>
        <dbReference type="SMART" id="SM00359"/>
    </source>
</evidence>
<gene>
    <name evidence="10" type="ORF">LSALG_LOCUS19994</name>
</gene>
<dbReference type="InterPro" id="IPR002478">
    <property type="entry name" value="PUA"/>
</dbReference>
<keyword evidence="5" id="KW-0808">Transferase</keyword>
<keyword evidence="2" id="KW-0963">Cytoplasm</keyword>
<evidence type="ECO:0000256" key="5">
    <source>
        <dbReference type="ARBA" id="ARBA00022679"/>
    </source>
</evidence>
<name>A0AA35YUP3_LACSI</name>
<dbReference type="PANTHER" id="PTHR42873:SF1">
    <property type="entry name" value="S-ADENOSYLMETHIONINE-DEPENDENT METHYLTRANSFERASE DOMAIN-CONTAINING PROTEIN"/>
    <property type="match status" value="1"/>
</dbReference>
<keyword evidence="11" id="KW-1185">Reference proteome</keyword>
<evidence type="ECO:0000256" key="8">
    <source>
        <dbReference type="SAM" id="SignalP"/>
    </source>
</evidence>
<proteinExistence type="predicted"/>
<organism evidence="10 11">
    <name type="scientific">Lactuca saligna</name>
    <name type="common">Willowleaf lettuce</name>
    <dbReference type="NCBI Taxonomy" id="75948"/>
    <lineage>
        <taxon>Eukaryota</taxon>
        <taxon>Viridiplantae</taxon>
        <taxon>Streptophyta</taxon>
        <taxon>Embryophyta</taxon>
        <taxon>Tracheophyta</taxon>
        <taxon>Spermatophyta</taxon>
        <taxon>Magnoliopsida</taxon>
        <taxon>eudicotyledons</taxon>
        <taxon>Gunneridae</taxon>
        <taxon>Pentapetalae</taxon>
        <taxon>asterids</taxon>
        <taxon>campanulids</taxon>
        <taxon>Asterales</taxon>
        <taxon>Asteraceae</taxon>
        <taxon>Cichorioideae</taxon>
        <taxon>Cichorieae</taxon>
        <taxon>Lactucinae</taxon>
        <taxon>Lactuca</taxon>
    </lineage>
</organism>
<keyword evidence="6" id="KW-0949">S-adenosyl-L-methionine</keyword>
<feature type="signal peptide" evidence="8">
    <location>
        <begin position="1"/>
        <end position="23"/>
    </location>
</feature>
<evidence type="ECO:0000256" key="2">
    <source>
        <dbReference type="ARBA" id="ARBA00022490"/>
    </source>
</evidence>
<evidence type="ECO:0000256" key="1">
    <source>
        <dbReference type="ARBA" id="ARBA00004496"/>
    </source>
</evidence>
<dbReference type="InterPro" id="IPR041532">
    <property type="entry name" value="RlmI-like_PUA"/>
</dbReference>
<dbReference type="SMART" id="SM00359">
    <property type="entry name" value="PUA"/>
    <property type="match status" value="1"/>
</dbReference>
<evidence type="ECO:0000256" key="6">
    <source>
        <dbReference type="ARBA" id="ARBA00022691"/>
    </source>
</evidence>
<feature type="chain" id="PRO_5041249013" description="PUA domain-containing protein" evidence="8">
    <location>
        <begin position="24"/>
        <end position="126"/>
    </location>
</feature>
<evidence type="ECO:0000256" key="3">
    <source>
        <dbReference type="ARBA" id="ARBA00022552"/>
    </source>
</evidence>
<feature type="domain" description="PUA" evidence="9">
    <location>
        <begin position="39"/>
        <end position="126"/>
    </location>
</feature>
<reference evidence="10" key="1">
    <citation type="submission" date="2023-04" db="EMBL/GenBank/DDBJ databases">
        <authorList>
            <person name="Vijverberg K."/>
            <person name="Xiong W."/>
            <person name="Schranz E."/>
        </authorList>
    </citation>
    <scope>NUCLEOTIDE SEQUENCE</scope>
</reference>
<dbReference type="AlphaFoldDB" id="A0AA35YUP3"/>
<dbReference type="InterPro" id="IPR015947">
    <property type="entry name" value="PUA-like_sf"/>
</dbReference>
<dbReference type="SUPFAM" id="SSF88697">
    <property type="entry name" value="PUA domain-like"/>
    <property type="match status" value="1"/>
</dbReference>
<dbReference type="Proteomes" id="UP001177003">
    <property type="component" value="Chromosome 4"/>
</dbReference>
<dbReference type="Pfam" id="PF17785">
    <property type="entry name" value="PUA_3"/>
    <property type="match status" value="1"/>
</dbReference>
<comment type="subcellular location">
    <subcellularLocation>
        <location evidence="1">Cytoplasm</location>
    </subcellularLocation>
</comment>
<dbReference type="Gene3D" id="2.30.130.10">
    <property type="entry name" value="PUA domain"/>
    <property type="match status" value="1"/>
</dbReference>
<evidence type="ECO:0000256" key="4">
    <source>
        <dbReference type="ARBA" id="ARBA00022603"/>
    </source>
</evidence>
<evidence type="ECO:0000256" key="7">
    <source>
        <dbReference type="ARBA" id="ARBA00022884"/>
    </source>
</evidence>
<dbReference type="GO" id="GO:0003723">
    <property type="term" value="F:RNA binding"/>
    <property type="evidence" value="ECO:0007669"/>
    <property type="project" value="UniProtKB-KW"/>
</dbReference>
<dbReference type="GO" id="GO:0006364">
    <property type="term" value="P:rRNA processing"/>
    <property type="evidence" value="ECO:0007669"/>
    <property type="project" value="UniProtKB-KW"/>
</dbReference>
<evidence type="ECO:0000313" key="10">
    <source>
        <dbReference type="EMBL" id="CAI9280237.1"/>
    </source>
</evidence>
<dbReference type="InterPro" id="IPR036974">
    <property type="entry name" value="PUA_sf"/>
</dbReference>